<gene>
    <name evidence="3" type="ORF">HA052_10715</name>
</gene>
<evidence type="ECO:0000256" key="1">
    <source>
        <dbReference type="SAM" id="SignalP"/>
    </source>
</evidence>
<feature type="non-terminal residue" evidence="3">
    <location>
        <position position="296"/>
    </location>
</feature>
<dbReference type="RefSeq" id="WP_166451921.1">
    <property type="nucleotide sequence ID" value="NZ_JAAOMA010000012.1"/>
</dbReference>
<name>A0ABX0LEC8_9NEIS</name>
<proteinExistence type="predicted"/>
<comment type="caution">
    <text evidence="3">The sequence shown here is derived from an EMBL/GenBank/DDBJ whole genome shotgun (WGS) entry which is preliminary data.</text>
</comment>
<dbReference type="Pfam" id="PF00419">
    <property type="entry name" value="Fimbrial"/>
    <property type="match status" value="1"/>
</dbReference>
<sequence length="296" mass="31976">MDTFLFSDKQATLWRTATQWLSLALLPSAVLAYSCSPASGGAQAINVNFTQSLNNASANTLYPGIKTNWLKDYSLRASCDACPIRTTVSYRQYYETVMNSRLTNRETRTVDGKAVNFYRLPDIDAVKIAAELHIPGGTNYVAVPFSSQAEDGSGHDVKWCNPGVALSSHFSVGRTGKIHLLLTQPFVGSLSIPLTKLFDIHGRIDSANYSPQRGKAIATVSLSGTVTVPQNCQLTAGQITTFDFGALSPQQLARPGEPGQHAIQRRFTIQCTNPAAGKIELSLESASPPAAPHYLI</sequence>
<dbReference type="EMBL" id="JAAOMA010000012">
    <property type="protein sequence ID" value="NHR05672.1"/>
    <property type="molecule type" value="Genomic_DNA"/>
</dbReference>
<feature type="chain" id="PRO_5047071874" description="Fimbrial-type adhesion domain-containing protein" evidence="1">
    <location>
        <begin position="33"/>
        <end position="296"/>
    </location>
</feature>
<accession>A0ABX0LEC8</accession>
<dbReference type="InterPro" id="IPR000259">
    <property type="entry name" value="Adhesion_dom_fimbrial"/>
</dbReference>
<evidence type="ECO:0000259" key="2">
    <source>
        <dbReference type="Pfam" id="PF00419"/>
    </source>
</evidence>
<keyword evidence="4" id="KW-1185">Reference proteome</keyword>
<feature type="signal peptide" evidence="1">
    <location>
        <begin position="1"/>
        <end position="32"/>
    </location>
</feature>
<protein>
    <recommendedName>
        <fullName evidence="2">Fimbrial-type adhesion domain-containing protein</fullName>
    </recommendedName>
</protein>
<evidence type="ECO:0000313" key="4">
    <source>
        <dbReference type="Proteomes" id="UP001515641"/>
    </source>
</evidence>
<dbReference type="Proteomes" id="UP001515641">
    <property type="component" value="Unassembled WGS sequence"/>
</dbReference>
<organism evidence="3 4">
    <name type="scientific">Chromobacterium fluminis</name>
    <dbReference type="NCBI Taxonomy" id="3044269"/>
    <lineage>
        <taxon>Bacteria</taxon>
        <taxon>Pseudomonadati</taxon>
        <taxon>Pseudomonadota</taxon>
        <taxon>Betaproteobacteria</taxon>
        <taxon>Neisseriales</taxon>
        <taxon>Chromobacteriaceae</taxon>
        <taxon>Chromobacterium</taxon>
    </lineage>
</organism>
<keyword evidence="1" id="KW-0732">Signal</keyword>
<reference evidence="3 4" key="1">
    <citation type="submission" date="2020-03" db="EMBL/GenBank/DDBJ databases">
        <title>Draft genome sequence of environmentally isolated cultures.</title>
        <authorList>
            <person name="Wilson H.S."/>
            <person name="De Leon M.E."/>
        </authorList>
    </citation>
    <scope>NUCLEOTIDE SEQUENCE [LARGE SCALE GENOMIC DNA]</scope>
    <source>
        <strain evidence="3 4">HSC-31F16</strain>
    </source>
</reference>
<feature type="domain" description="Fimbrial-type adhesion" evidence="2">
    <location>
        <begin position="221"/>
        <end position="288"/>
    </location>
</feature>
<evidence type="ECO:0000313" key="3">
    <source>
        <dbReference type="EMBL" id="NHR05672.1"/>
    </source>
</evidence>